<feature type="compositionally biased region" description="Pro residues" evidence="4">
    <location>
        <begin position="1"/>
        <end position="12"/>
    </location>
</feature>
<gene>
    <name evidence="6" type="ORF">GCM10012285_43350</name>
</gene>
<dbReference type="GO" id="GO:0008168">
    <property type="term" value="F:methyltransferase activity"/>
    <property type="evidence" value="ECO:0007669"/>
    <property type="project" value="UniProtKB-KW"/>
</dbReference>
<keyword evidence="3" id="KW-0808">Transferase</keyword>
<evidence type="ECO:0000259" key="5">
    <source>
        <dbReference type="Pfam" id="PF08241"/>
    </source>
</evidence>
<comment type="caution">
    <text evidence="6">The sequence shown here is derived from an EMBL/GenBank/DDBJ whole genome shotgun (WGS) entry which is preliminary data.</text>
</comment>
<name>A0ABQ2JRP8_9ACTN</name>
<dbReference type="Pfam" id="PF08241">
    <property type="entry name" value="Methyltransf_11"/>
    <property type="match status" value="1"/>
</dbReference>
<feature type="region of interest" description="Disordered" evidence="4">
    <location>
        <begin position="1"/>
        <end position="35"/>
    </location>
</feature>
<dbReference type="PANTHER" id="PTHR44942">
    <property type="entry name" value="METHYLTRANSF_11 DOMAIN-CONTAINING PROTEIN"/>
    <property type="match status" value="1"/>
</dbReference>
<dbReference type="Gene3D" id="3.40.50.150">
    <property type="entry name" value="Vaccinia Virus protein VP39"/>
    <property type="match status" value="1"/>
</dbReference>
<keyword evidence="2 6" id="KW-0489">Methyltransferase</keyword>
<evidence type="ECO:0000313" key="7">
    <source>
        <dbReference type="Proteomes" id="UP000600080"/>
    </source>
</evidence>
<proteinExistence type="inferred from homology"/>
<evidence type="ECO:0000256" key="1">
    <source>
        <dbReference type="ARBA" id="ARBA00008361"/>
    </source>
</evidence>
<protein>
    <submittedName>
        <fullName evidence="6">Methyltransferase</fullName>
    </submittedName>
</protein>
<comment type="similarity">
    <text evidence="1">Belongs to the methyltransferase superfamily.</text>
</comment>
<dbReference type="GO" id="GO:0032259">
    <property type="term" value="P:methylation"/>
    <property type="evidence" value="ECO:0007669"/>
    <property type="project" value="UniProtKB-KW"/>
</dbReference>
<dbReference type="PANTHER" id="PTHR44942:SF4">
    <property type="entry name" value="METHYLTRANSFERASE TYPE 11 DOMAIN-CONTAINING PROTEIN"/>
    <property type="match status" value="1"/>
</dbReference>
<feature type="domain" description="Methyltransferase type 11" evidence="5">
    <location>
        <begin position="79"/>
        <end position="169"/>
    </location>
</feature>
<dbReference type="InterPro" id="IPR029063">
    <property type="entry name" value="SAM-dependent_MTases_sf"/>
</dbReference>
<dbReference type="CDD" id="cd02440">
    <property type="entry name" value="AdoMet_MTases"/>
    <property type="match status" value="1"/>
</dbReference>
<evidence type="ECO:0000313" key="6">
    <source>
        <dbReference type="EMBL" id="GGN52306.1"/>
    </source>
</evidence>
<evidence type="ECO:0000256" key="3">
    <source>
        <dbReference type="ARBA" id="ARBA00022679"/>
    </source>
</evidence>
<accession>A0ABQ2JRP8</accession>
<dbReference type="InterPro" id="IPR051052">
    <property type="entry name" value="Diverse_substrate_MTase"/>
</dbReference>
<feature type="compositionally biased region" description="Pro residues" evidence="4">
    <location>
        <begin position="18"/>
        <end position="35"/>
    </location>
</feature>
<dbReference type="InterPro" id="IPR013216">
    <property type="entry name" value="Methyltransf_11"/>
</dbReference>
<dbReference type="EMBL" id="BMND01000020">
    <property type="protein sequence ID" value="GGN52306.1"/>
    <property type="molecule type" value="Genomic_DNA"/>
</dbReference>
<dbReference type="GeneID" id="301550043"/>
<dbReference type="RefSeq" id="WP_189100549.1">
    <property type="nucleotide sequence ID" value="NZ_BMND01000020.1"/>
</dbReference>
<dbReference type="SUPFAM" id="SSF53335">
    <property type="entry name" value="S-adenosyl-L-methionine-dependent methyltransferases"/>
    <property type="match status" value="1"/>
</dbReference>
<organism evidence="6 7">
    <name type="scientific">Streptomyces kronopolitis</name>
    <dbReference type="NCBI Taxonomy" id="1612435"/>
    <lineage>
        <taxon>Bacteria</taxon>
        <taxon>Bacillati</taxon>
        <taxon>Actinomycetota</taxon>
        <taxon>Actinomycetes</taxon>
        <taxon>Kitasatosporales</taxon>
        <taxon>Streptomycetaceae</taxon>
        <taxon>Streptomyces</taxon>
    </lineage>
</organism>
<reference evidence="7" key="1">
    <citation type="journal article" date="2019" name="Int. J. Syst. Evol. Microbiol.">
        <title>The Global Catalogue of Microorganisms (GCM) 10K type strain sequencing project: providing services to taxonomists for standard genome sequencing and annotation.</title>
        <authorList>
            <consortium name="The Broad Institute Genomics Platform"/>
            <consortium name="The Broad Institute Genome Sequencing Center for Infectious Disease"/>
            <person name="Wu L."/>
            <person name="Ma J."/>
        </authorList>
    </citation>
    <scope>NUCLEOTIDE SEQUENCE [LARGE SCALE GENOMIC DNA]</scope>
    <source>
        <strain evidence="7">CGMCC 4.7323</strain>
    </source>
</reference>
<evidence type="ECO:0000256" key="2">
    <source>
        <dbReference type="ARBA" id="ARBA00022603"/>
    </source>
</evidence>
<evidence type="ECO:0000256" key="4">
    <source>
        <dbReference type="SAM" id="MobiDB-lite"/>
    </source>
</evidence>
<sequence length="290" mass="30602">MPESPQPQPLQPLQPLQPSRPPRPPQPSAPVPPPAHATLARSFDAVAAQYAAARPGYPPALFDTIEELAGQPLAGARVLDVGAGTGIATGLLADRGARVTAVEPGAAMAAELRAAHPGTPLVRALGDALPFSDDAGFDLVGYAQAWHWTDPARSVPEAMRVLRPGGALALWWNIPDPDVGWAAAQEARIARRLPDYHAHGVAPEAPDLIRGLGLGLRPVLRVLHWTRRVPLDTHLAMLGSRSYFAAIGPEAAAPVLADERAALLDVFPDGIVEEAYALDVTVTRRPPVPS</sequence>
<dbReference type="Proteomes" id="UP000600080">
    <property type="component" value="Unassembled WGS sequence"/>
</dbReference>
<keyword evidence="7" id="KW-1185">Reference proteome</keyword>